<accession>A0A4Y2BJ61</accession>
<keyword evidence="3" id="KW-1185">Reference proteome</keyword>
<feature type="compositionally biased region" description="Basic residues" evidence="1">
    <location>
        <begin position="20"/>
        <end position="31"/>
    </location>
</feature>
<reference evidence="2 3" key="1">
    <citation type="journal article" date="2019" name="Sci. Rep.">
        <title>Orb-weaving spider Araneus ventricosus genome elucidates the spidroin gene catalogue.</title>
        <authorList>
            <person name="Kono N."/>
            <person name="Nakamura H."/>
            <person name="Ohtoshi R."/>
            <person name="Moran D.A.P."/>
            <person name="Shinohara A."/>
            <person name="Yoshida Y."/>
            <person name="Fujiwara M."/>
            <person name="Mori M."/>
            <person name="Tomita M."/>
            <person name="Arakawa K."/>
        </authorList>
    </citation>
    <scope>NUCLEOTIDE SEQUENCE [LARGE SCALE GENOMIC DNA]</scope>
</reference>
<dbReference type="Proteomes" id="UP000499080">
    <property type="component" value="Unassembled WGS sequence"/>
</dbReference>
<organism evidence="2 3">
    <name type="scientific">Araneus ventricosus</name>
    <name type="common">Orbweaver spider</name>
    <name type="synonym">Epeira ventricosa</name>
    <dbReference type="NCBI Taxonomy" id="182803"/>
    <lineage>
        <taxon>Eukaryota</taxon>
        <taxon>Metazoa</taxon>
        <taxon>Ecdysozoa</taxon>
        <taxon>Arthropoda</taxon>
        <taxon>Chelicerata</taxon>
        <taxon>Arachnida</taxon>
        <taxon>Araneae</taxon>
        <taxon>Araneomorphae</taxon>
        <taxon>Entelegynae</taxon>
        <taxon>Araneoidea</taxon>
        <taxon>Araneidae</taxon>
        <taxon>Araneus</taxon>
    </lineage>
</organism>
<name>A0A4Y2BJ61_ARAVE</name>
<feature type="region of interest" description="Disordered" evidence="1">
    <location>
        <begin position="1"/>
        <end position="39"/>
    </location>
</feature>
<feature type="region of interest" description="Disordered" evidence="1">
    <location>
        <begin position="77"/>
        <end position="98"/>
    </location>
</feature>
<dbReference type="AlphaFoldDB" id="A0A4Y2BJ61"/>
<gene>
    <name evidence="2" type="ORF">AVEN_23675_1</name>
</gene>
<evidence type="ECO:0000256" key="1">
    <source>
        <dbReference type="SAM" id="MobiDB-lite"/>
    </source>
</evidence>
<evidence type="ECO:0000313" key="3">
    <source>
        <dbReference type="Proteomes" id="UP000499080"/>
    </source>
</evidence>
<sequence length="98" mass="11164">MLQKSHVAEQTRSLQNISSLKKKPHTPKKTQSRSENNQSEALLPCHLFTVLCHESSRLAMAKNNPLIVWLENPVHRGLRKPTPSSELTSLEMKIQQAR</sequence>
<evidence type="ECO:0000313" key="2">
    <source>
        <dbReference type="EMBL" id="GBL91629.1"/>
    </source>
</evidence>
<comment type="caution">
    <text evidence="2">The sequence shown here is derived from an EMBL/GenBank/DDBJ whole genome shotgun (WGS) entry which is preliminary data.</text>
</comment>
<protein>
    <submittedName>
        <fullName evidence="2">Uncharacterized protein</fullName>
    </submittedName>
</protein>
<feature type="compositionally biased region" description="Polar residues" evidence="1">
    <location>
        <begin position="8"/>
        <end position="19"/>
    </location>
</feature>
<dbReference type="EMBL" id="BGPR01000080">
    <property type="protein sequence ID" value="GBL91629.1"/>
    <property type="molecule type" value="Genomic_DNA"/>
</dbReference>
<proteinExistence type="predicted"/>